<evidence type="ECO:0000256" key="7">
    <source>
        <dbReference type="ARBA" id="ARBA00023242"/>
    </source>
</evidence>
<dbReference type="GO" id="GO:0005634">
    <property type="term" value="C:nucleus"/>
    <property type="evidence" value="ECO:0007669"/>
    <property type="project" value="UniProtKB-SubCell"/>
</dbReference>
<evidence type="ECO:0000259" key="11">
    <source>
        <dbReference type="PROSITE" id="PS50157"/>
    </source>
</evidence>
<dbReference type="Pfam" id="PF00096">
    <property type="entry name" value="zf-C2H2"/>
    <property type="match status" value="1"/>
</dbReference>
<feature type="compositionally biased region" description="Basic and acidic residues" evidence="10">
    <location>
        <begin position="564"/>
        <end position="578"/>
    </location>
</feature>
<keyword evidence="3" id="KW-0479">Metal-binding</keyword>
<evidence type="ECO:0000256" key="1">
    <source>
        <dbReference type="ARBA" id="ARBA00004123"/>
    </source>
</evidence>
<evidence type="ECO:0000313" key="12">
    <source>
        <dbReference type="EMBL" id="CCA75546.1"/>
    </source>
</evidence>
<dbReference type="AlphaFoldDB" id="G4TW53"/>
<feature type="domain" description="C2H2-type" evidence="11">
    <location>
        <begin position="10"/>
        <end position="40"/>
    </location>
</feature>
<dbReference type="Proteomes" id="UP000007148">
    <property type="component" value="Unassembled WGS sequence"/>
</dbReference>
<dbReference type="OrthoDB" id="6155966at2759"/>
<dbReference type="PANTHER" id="PTHR47257:SF1">
    <property type="entry name" value="PH-RESPONSE TRANSCRIPTION FACTOR PACC_RIM101"/>
    <property type="match status" value="1"/>
</dbReference>
<feature type="region of interest" description="Disordered" evidence="10">
    <location>
        <begin position="423"/>
        <end position="486"/>
    </location>
</feature>
<dbReference type="SUPFAM" id="SSF57667">
    <property type="entry name" value="beta-beta-alpha zinc fingers"/>
    <property type="match status" value="2"/>
</dbReference>
<dbReference type="GO" id="GO:0008270">
    <property type="term" value="F:zinc ion binding"/>
    <property type="evidence" value="ECO:0007669"/>
    <property type="project" value="UniProtKB-KW"/>
</dbReference>
<dbReference type="EMBL" id="CAFZ01000469">
    <property type="protein sequence ID" value="CCA75546.1"/>
    <property type="molecule type" value="Genomic_DNA"/>
</dbReference>
<evidence type="ECO:0000256" key="10">
    <source>
        <dbReference type="SAM" id="MobiDB-lite"/>
    </source>
</evidence>
<feature type="region of interest" description="Disordered" evidence="10">
    <location>
        <begin position="198"/>
        <end position="292"/>
    </location>
</feature>
<dbReference type="InterPro" id="IPR050806">
    <property type="entry name" value="pacC/RIM101"/>
</dbReference>
<keyword evidence="2" id="KW-0678">Repressor</keyword>
<feature type="compositionally biased region" description="Low complexity" evidence="10">
    <location>
        <begin position="120"/>
        <end position="140"/>
    </location>
</feature>
<gene>
    <name evidence="12" type="ORF">PIIN_09536</name>
</gene>
<dbReference type="InterPro" id="IPR036236">
    <property type="entry name" value="Znf_C2H2_sf"/>
</dbReference>
<dbReference type="GO" id="GO:0045944">
    <property type="term" value="P:positive regulation of transcription by RNA polymerase II"/>
    <property type="evidence" value="ECO:0007669"/>
    <property type="project" value="TreeGrafter"/>
</dbReference>
<evidence type="ECO:0000256" key="8">
    <source>
        <dbReference type="ARBA" id="ARBA00038089"/>
    </source>
</evidence>
<feature type="compositionally biased region" description="Basic and acidic residues" evidence="10">
    <location>
        <begin position="540"/>
        <end position="551"/>
    </location>
</feature>
<dbReference type="STRING" id="1109443.G4TW53"/>
<feature type="region of interest" description="Disordered" evidence="10">
    <location>
        <begin position="501"/>
        <end position="527"/>
    </location>
</feature>
<dbReference type="PROSITE" id="PS50157">
    <property type="entry name" value="ZINC_FINGER_C2H2_2"/>
    <property type="match status" value="3"/>
</dbReference>
<evidence type="ECO:0000256" key="2">
    <source>
        <dbReference type="ARBA" id="ARBA00022491"/>
    </source>
</evidence>
<protein>
    <submittedName>
        <fullName evidence="12">Related to transcription factor pacC</fullName>
    </submittedName>
</protein>
<evidence type="ECO:0000256" key="6">
    <source>
        <dbReference type="ARBA" id="ARBA00022833"/>
    </source>
</evidence>
<dbReference type="HOGENOM" id="CLU_354150_0_0_1"/>
<comment type="subcellular location">
    <subcellularLocation>
        <location evidence="1">Nucleus</location>
    </subcellularLocation>
</comment>
<keyword evidence="7" id="KW-0539">Nucleus</keyword>
<keyword evidence="13" id="KW-1185">Reference proteome</keyword>
<dbReference type="PANTHER" id="PTHR47257">
    <property type="entry name" value="PH-RESPONSE TRANSCRIPTION FACTOR PACC/RIM101"/>
    <property type="match status" value="1"/>
</dbReference>
<comment type="caution">
    <text evidence="12">The sequence shown here is derived from an EMBL/GenBank/DDBJ whole genome shotgun (WGS) entry which is preliminary data.</text>
</comment>
<dbReference type="SMART" id="SM00355">
    <property type="entry name" value="ZnF_C2H2"/>
    <property type="match status" value="3"/>
</dbReference>
<dbReference type="FunFam" id="3.30.160.60:FF:001182">
    <property type="entry name" value="Zinc finger, C2H2 type"/>
    <property type="match status" value="1"/>
</dbReference>
<dbReference type="Gene3D" id="3.30.160.60">
    <property type="entry name" value="Classic Zinc Finger"/>
    <property type="match status" value="2"/>
</dbReference>
<keyword evidence="4" id="KW-0677">Repeat</keyword>
<feature type="domain" description="C2H2-type" evidence="11">
    <location>
        <begin position="46"/>
        <end position="75"/>
    </location>
</feature>
<feature type="compositionally biased region" description="Polar residues" evidence="10">
    <location>
        <begin position="716"/>
        <end position="735"/>
    </location>
</feature>
<organism evidence="12 13">
    <name type="scientific">Serendipita indica (strain DSM 11827)</name>
    <name type="common">Root endophyte fungus</name>
    <name type="synonym">Piriformospora indica</name>
    <dbReference type="NCBI Taxonomy" id="1109443"/>
    <lineage>
        <taxon>Eukaryota</taxon>
        <taxon>Fungi</taxon>
        <taxon>Dikarya</taxon>
        <taxon>Basidiomycota</taxon>
        <taxon>Agaricomycotina</taxon>
        <taxon>Agaricomycetes</taxon>
        <taxon>Sebacinales</taxon>
        <taxon>Serendipitaceae</taxon>
        <taxon>Serendipita</taxon>
    </lineage>
</organism>
<feature type="compositionally biased region" description="Low complexity" evidence="10">
    <location>
        <begin position="580"/>
        <end position="589"/>
    </location>
</feature>
<feature type="region of interest" description="Disordered" evidence="10">
    <location>
        <begin position="540"/>
        <end position="611"/>
    </location>
</feature>
<feature type="compositionally biased region" description="Low complexity" evidence="10">
    <location>
        <begin position="211"/>
        <end position="248"/>
    </location>
</feature>
<feature type="compositionally biased region" description="Low complexity" evidence="10">
    <location>
        <begin position="436"/>
        <end position="472"/>
    </location>
</feature>
<evidence type="ECO:0000256" key="3">
    <source>
        <dbReference type="ARBA" id="ARBA00022723"/>
    </source>
</evidence>
<feature type="compositionally biased region" description="Low complexity" evidence="10">
    <location>
        <begin position="649"/>
        <end position="696"/>
    </location>
</feature>
<feature type="region of interest" description="Disordered" evidence="10">
    <location>
        <begin position="93"/>
        <end position="140"/>
    </location>
</feature>
<dbReference type="InterPro" id="IPR013087">
    <property type="entry name" value="Znf_C2H2_type"/>
</dbReference>
<dbReference type="InParanoid" id="G4TW53"/>
<keyword evidence="5 9" id="KW-0863">Zinc-finger</keyword>
<dbReference type="eggNOG" id="KOG1721">
    <property type="taxonomic scope" value="Eukaryota"/>
</dbReference>
<accession>G4TW53</accession>
<name>G4TW53_SERID</name>
<evidence type="ECO:0000256" key="5">
    <source>
        <dbReference type="ARBA" id="ARBA00022771"/>
    </source>
</evidence>
<evidence type="ECO:0000256" key="4">
    <source>
        <dbReference type="ARBA" id="ARBA00022737"/>
    </source>
</evidence>
<sequence>MELNRTEDAFACEWTGCTKAFADAETLYNHLCADHVGRKSTNNLCLTCHWKDCGTTCAKRDHITSHLRVHTPLKPHQCDVCQKTFKRPQDLKKHEKIHTEAHHQQHKHSKAITVKESHPSISSANNSSNSSNSSGTSGGASVASLLDGVTAEQLKHALLINALGGLLGGQGLGTTRAPKRRLDVDDLVNDIIKKRRLDPTYNDGKYSSDWPQPSGQQHQQQQQQQQHQQQPSQQYQAATAPQQQHQPSLAVSPMTSLRTLQSLSTPSLSNASSVSPPAVNMRINNKQPDLPDTFPRSVSVDINTPEDLAAVNAFLLALGRDVTGLPRSPPQPVHPLLQPRRPMSEYIPHENWFNDDALASIGLTGLPGLPGSTLPVHDDLYGRDMHSSRLFNRPSHLSTHSDLSSLYPSLDLGVPRFGARDTRLGHSLTGTPPANTGSPLSTTSSSAASSHGPSTNAPGGYPSSPYDGPLSSTSGSGRHDAFGSYDSSSLRVSFDSLKAPSPPSLLLQHPTLGPREGAGILGTGPKSSLFLQTAPLKAVREREEALRKKEAEEELDGETTPVQESRDVEMESNSHHSTPEPQEGSGSDSDSPDSETGVHKPSHALYSLVHQEGDPALKLPALTLPSKKVSEPTPSSIYPSFDAPPRTASSSSSSSSSASSATSDDSSSSSLYPSLGSVPSSRTKLPSIASVVVASPPSTPGSDLASRVSDIGIKDSPQSTDGSLPATPTNNTAGSSRPKVSYDERVRHAAFIRALLVHINTDYVRRFGTEGLQPKTVERSRTPFEDAMEVDAV</sequence>
<feature type="compositionally biased region" description="Basic and acidic residues" evidence="10">
    <location>
        <begin position="93"/>
        <end position="103"/>
    </location>
</feature>
<feature type="compositionally biased region" description="Low complexity" evidence="10">
    <location>
        <begin position="262"/>
        <end position="280"/>
    </location>
</feature>
<feature type="domain" description="C2H2-type" evidence="11">
    <location>
        <begin position="76"/>
        <end position="103"/>
    </location>
</feature>
<comment type="similarity">
    <text evidence="8">Belongs to the pacC/RIM101 family.</text>
</comment>
<reference evidence="12 13" key="1">
    <citation type="journal article" date="2011" name="PLoS Pathog.">
        <title>Endophytic Life Strategies Decoded by Genome and Transcriptome Analyses of the Mutualistic Root Symbiont Piriformospora indica.</title>
        <authorList>
            <person name="Zuccaro A."/>
            <person name="Lahrmann U."/>
            <person name="Guldener U."/>
            <person name="Langen G."/>
            <person name="Pfiffi S."/>
            <person name="Biedenkopf D."/>
            <person name="Wong P."/>
            <person name="Samans B."/>
            <person name="Grimm C."/>
            <person name="Basiewicz M."/>
            <person name="Murat C."/>
            <person name="Martin F."/>
            <person name="Kogel K.H."/>
        </authorList>
    </citation>
    <scope>NUCLEOTIDE SEQUENCE [LARGE SCALE GENOMIC DNA]</scope>
    <source>
        <strain evidence="12 13">DSM 11827</strain>
    </source>
</reference>
<evidence type="ECO:0000256" key="9">
    <source>
        <dbReference type="PROSITE-ProRule" id="PRU00042"/>
    </source>
</evidence>
<dbReference type="PROSITE" id="PS00028">
    <property type="entry name" value="ZINC_FINGER_C2H2_1"/>
    <property type="match status" value="3"/>
</dbReference>
<evidence type="ECO:0000313" key="13">
    <source>
        <dbReference type="Proteomes" id="UP000007148"/>
    </source>
</evidence>
<feature type="region of interest" description="Disordered" evidence="10">
    <location>
        <begin position="625"/>
        <end position="740"/>
    </location>
</feature>
<proteinExistence type="inferred from homology"/>
<keyword evidence="6" id="KW-0862">Zinc</keyword>